<dbReference type="GO" id="GO:0019752">
    <property type="term" value="P:carboxylic acid metabolic process"/>
    <property type="evidence" value="ECO:0007669"/>
    <property type="project" value="InterPro"/>
</dbReference>
<keyword evidence="4 6" id="KW-0663">Pyridoxal phosphate</keyword>
<feature type="region of interest" description="Disordered" evidence="8">
    <location>
        <begin position="1"/>
        <end position="23"/>
    </location>
</feature>
<evidence type="ECO:0000256" key="7">
    <source>
        <dbReference type="RuleBase" id="RU000382"/>
    </source>
</evidence>
<evidence type="ECO:0000256" key="8">
    <source>
        <dbReference type="SAM" id="MobiDB-lite"/>
    </source>
</evidence>
<dbReference type="PANTHER" id="PTHR45677:SF8">
    <property type="entry name" value="CYSTEINE SULFINIC ACID DECARBOXYLASE"/>
    <property type="match status" value="1"/>
</dbReference>
<dbReference type="InterPro" id="IPR015424">
    <property type="entry name" value="PyrdxlP-dep_Trfase"/>
</dbReference>
<evidence type="ECO:0000256" key="2">
    <source>
        <dbReference type="ARBA" id="ARBA00009533"/>
    </source>
</evidence>
<keyword evidence="3" id="KW-0210">Decarboxylase</keyword>
<dbReference type="GO" id="GO:0005737">
    <property type="term" value="C:cytoplasm"/>
    <property type="evidence" value="ECO:0007669"/>
    <property type="project" value="TreeGrafter"/>
</dbReference>
<keyword evidence="5 7" id="KW-0456">Lyase</keyword>
<dbReference type="AlphaFoldDB" id="A0A316UY81"/>
<evidence type="ECO:0000256" key="3">
    <source>
        <dbReference type="ARBA" id="ARBA00022793"/>
    </source>
</evidence>
<name>A0A316UY81_9BASI</name>
<evidence type="ECO:0000256" key="5">
    <source>
        <dbReference type="ARBA" id="ARBA00023239"/>
    </source>
</evidence>
<dbReference type="Gene3D" id="3.40.640.10">
    <property type="entry name" value="Type I PLP-dependent aspartate aminotransferase-like (Major domain)"/>
    <property type="match status" value="1"/>
</dbReference>
<proteinExistence type="inferred from homology"/>
<dbReference type="Proteomes" id="UP000245884">
    <property type="component" value="Unassembled WGS sequence"/>
</dbReference>
<dbReference type="InterPro" id="IPR002129">
    <property type="entry name" value="PyrdxlP-dep_de-COase"/>
</dbReference>
<evidence type="ECO:0000256" key="4">
    <source>
        <dbReference type="ARBA" id="ARBA00022898"/>
    </source>
</evidence>
<evidence type="ECO:0000313" key="10">
    <source>
        <dbReference type="Proteomes" id="UP000245884"/>
    </source>
</evidence>
<organism evidence="9 10">
    <name type="scientific">Jaminaea rosea</name>
    <dbReference type="NCBI Taxonomy" id="1569628"/>
    <lineage>
        <taxon>Eukaryota</taxon>
        <taxon>Fungi</taxon>
        <taxon>Dikarya</taxon>
        <taxon>Basidiomycota</taxon>
        <taxon>Ustilaginomycotina</taxon>
        <taxon>Exobasidiomycetes</taxon>
        <taxon>Microstromatales</taxon>
        <taxon>Microstromatales incertae sedis</taxon>
        <taxon>Jaminaea</taxon>
    </lineage>
</organism>
<comment type="similarity">
    <text evidence="2 7">Belongs to the group II decarboxylase family.</text>
</comment>
<evidence type="ECO:0000313" key="9">
    <source>
        <dbReference type="EMBL" id="PWN29954.1"/>
    </source>
</evidence>
<dbReference type="PANTHER" id="PTHR45677">
    <property type="entry name" value="GLUTAMATE DECARBOXYLASE-RELATED"/>
    <property type="match status" value="1"/>
</dbReference>
<feature type="compositionally biased region" description="Low complexity" evidence="8">
    <location>
        <begin position="1"/>
        <end position="20"/>
    </location>
</feature>
<dbReference type="GeneID" id="37026697"/>
<accession>A0A316UY81</accession>
<dbReference type="GO" id="GO:0030170">
    <property type="term" value="F:pyridoxal phosphate binding"/>
    <property type="evidence" value="ECO:0007669"/>
    <property type="project" value="InterPro"/>
</dbReference>
<protein>
    <submittedName>
        <fullName evidence="9">PLP-dependent transferase</fullName>
    </submittedName>
</protein>
<dbReference type="RefSeq" id="XP_025364566.1">
    <property type="nucleotide sequence ID" value="XM_025504874.1"/>
</dbReference>
<keyword evidence="9" id="KW-0808">Transferase</keyword>
<dbReference type="InterPro" id="IPR015421">
    <property type="entry name" value="PyrdxlP-dep_Trfase_major"/>
</dbReference>
<evidence type="ECO:0000256" key="6">
    <source>
        <dbReference type="PIRSR" id="PIRSR602129-50"/>
    </source>
</evidence>
<keyword evidence="10" id="KW-1185">Reference proteome</keyword>
<feature type="region of interest" description="Disordered" evidence="8">
    <location>
        <begin position="44"/>
        <end position="68"/>
    </location>
</feature>
<dbReference type="GO" id="GO:0016831">
    <property type="term" value="F:carboxy-lyase activity"/>
    <property type="evidence" value="ECO:0007669"/>
    <property type="project" value="UniProtKB-KW"/>
</dbReference>
<dbReference type="GO" id="GO:0016740">
    <property type="term" value="F:transferase activity"/>
    <property type="evidence" value="ECO:0007669"/>
    <property type="project" value="UniProtKB-KW"/>
</dbReference>
<comment type="cofactor">
    <cofactor evidence="1 6 7">
        <name>pyridoxal 5'-phosphate</name>
        <dbReference type="ChEBI" id="CHEBI:597326"/>
    </cofactor>
</comment>
<gene>
    <name evidence="9" type="ORF">BDZ90DRAFT_229000</name>
</gene>
<sequence>MTISQHGSSSSQQGPPLVSQDAQEVHRYASQALDLITRWVDKGATDPDEPTSRWPDSASLRKSRRSNGHKARFSLGDAGVSQDETVAFLSQTLTDSVHPWTRRFLDKLYAKPTTLAPAIEMILGALNPSTVISSAAPALCLAEEECVEALARLMGWDVGLADGLTMPGGSASNILAVQTALGNAFPSFKQGGVLGVVEDLAGKGRRGKACRPLLVTSAQSHYSMEKAALACGLGLESVVKVRCDATGRMDVVELQRVLQEAYENTEGSPDRTAGWPFFIGATAGTTVLGAFDDLAGIASVVRSLQTHHAGAQPWLHVDGSWGGPVLFSSHSRRLMAGVEHADSVTINPHKALNVTQQCSFALFRHGTTLAANVTGAKYLFHGTGTGMEREALRRNPGSKTMGCGRRADAFKFYVAWLHTGASGFGGHIDQGVAMARRVADLLETGKYKETLQLAEAMPSREDLFFNVCFRPRMGEDVRTAITRSAAAQTGGGESANGSTADLIETACSRLASRATVHVHAAISRSGRFSIDRAPLSPPHGRGYYTRLISHPDTPFEVFETIVGEIARVGQAFFKEEVVSVLESGRSLRDLLREEDD</sequence>
<dbReference type="STRING" id="1569628.A0A316UY81"/>
<dbReference type="EMBL" id="KZ819662">
    <property type="protein sequence ID" value="PWN29954.1"/>
    <property type="molecule type" value="Genomic_DNA"/>
</dbReference>
<dbReference type="OrthoDB" id="2161780at2759"/>
<feature type="modified residue" description="N6-(pyridoxal phosphate)lysine" evidence="6">
    <location>
        <position position="350"/>
    </location>
</feature>
<dbReference type="Pfam" id="PF00282">
    <property type="entry name" value="Pyridoxal_deC"/>
    <property type="match status" value="1"/>
</dbReference>
<evidence type="ECO:0000256" key="1">
    <source>
        <dbReference type="ARBA" id="ARBA00001933"/>
    </source>
</evidence>
<reference evidence="9 10" key="1">
    <citation type="journal article" date="2018" name="Mol. Biol. Evol.">
        <title>Broad Genomic Sampling Reveals a Smut Pathogenic Ancestry of the Fungal Clade Ustilaginomycotina.</title>
        <authorList>
            <person name="Kijpornyongpan T."/>
            <person name="Mondo S.J."/>
            <person name="Barry K."/>
            <person name="Sandor L."/>
            <person name="Lee J."/>
            <person name="Lipzen A."/>
            <person name="Pangilinan J."/>
            <person name="LaButti K."/>
            <person name="Hainaut M."/>
            <person name="Henrissat B."/>
            <person name="Grigoriev I.V."/>
            <person name="Spatafora J.W."/>
            <person name="Aime M.C."/>
        </authorList>
    </citation>
    <scope>NUCLEOTIDE SEQUENCE [LARGE SCALE GENOMIC DNA]</scope>
    <source>
        <strain evidence="9 10">MCA 5214</strain>
    </source>
</reference>
<dbReference type="SUPFAM" id="SSF53383">
    <property type="entry name" value="PLP-dependent transferases"/>
    <property type="match status" value="1"/>
</dbReference>
<dbReference type="Gene3D" id="3.90.1150.170">
    <property type="match status" value="1"/>
</dbReference>